<feature type="chain" id="PRO_5009311394" evidence="1">
    <location>
        <begin position="22"/>
        <end position="649"/>
    </location>
</feature>
<proteinExistence type="predicted"/>
<organism evidence="2 3">
    <name type="scientific">Heterorhabditis bacteriophora</name>
    <name type="common">Entomopathogenic nematode worm</name>
    <dbReference type="NCBI Taxonomy" id="37862"/>
    <lineage>
        <taxon>Eukaryota</taxon>
        <taxon>Metazoa</taxon>
        <taxon>Ecdysozoa</taxon>
        <taxon>Nematoda</taxon>
        <taxon>Chromadorea</taxon>
        <taxon>Rhabditida</taxon>
        <taxon>Rhabditina</taxon>
        <taxon>Rhabditomorpha</taxon>
        <taxon>Strongyloidea</taxon>
        <taxon>Heterorhabditidae</taxon>
        <taxon>Heterorhabditis</taxon>
    </lineage>
</organism>
<dbReference type="SMART" id="SM00289">
    <property type="entry name" value="WR1"/>
    <property type="match status" value="7"/>
</dbReference>
<feature type="signal peptide" evidence="1">
    <location>
        <begin position="1"/>
        <end position="21"/>
    </location>
</feature>
<evidence type="ECO:0000256" key="1">
    <source>
        <dbReference type="SAM" id="SignalP"/>
    </source>
</evidence>
<sequence>MARTAKLLAILFPFLVFQVDCQTPVIGGSCKLGTADVQIGGKQTQFFLKCEATSDSGSGEGVWVVKSRMAVTQPSTSVAVPSENTQAQQHPKIIPKQNSPNICEQDVNAREADSCAVSATCLQASQDTPSSYLQCDQTFLTPISQSSAICSDGSSSLSQCPPTCPAGSFCNSHGFCCPHSSQLSCNFPCSLSNLCPSGMSCSLSSHCCEFGKLHRDLNSRDLNEKVFMGDNNVFDSFDVNAVRLYNMTAISSTSVPYVSTTGTWWSPTTRATTVSSSLAAVACHGTNAVCSSNDDCPPTFICESDCCRLKICPSGSNVIYTCTTGYQCGSDETCIFGACCATSKKKHNSGVISHFTNELYNAELKATNTAYIYGNDNIGNDTEQEYQSKEITTSPATMLTVNMMSMTSSIPLVVTPEVCHIDSRVENCSLENPCPNTSECMAGQCCKLLSSTCKNGLMALTIPDSCVMSDDCPIASLCENGRCCPLDMNPSTNDNDDSMQLFSEVLSTESIPTLETTPIKGISASSEDTKAKFGRCLASIRCSSLRMCPPKFTCSLEGKCCHYKQLCSDGTVPESMCDSKTLCPSSAHMCISMDRDLHVCCPIRDQTYNSCPNNSVEVLPRFGTTCRYSLQCPAPYFCNRRGKCCQPTL</sequence>
<dbReference type="InterPro" id="IPR006150">
    <property type="entry name" value="Cys_repeat_1"/>
</dbReference>
<name>A0A1I7XTG6_HETBA</name>
<dbReference type="Proteomes" id="UP000095283">
    <property type="component" value="Unplaced"/>
</dbReference>
<evidence type="ECO:0000313" key="2">
    <source>
        <dbReference type="Proteomes" id="UP000095283"/>
    </source>
</evidence>
<protein>
    <submittedName>
        <fullName evidence="3">CC domain-containing protein</fullName>
    </submittedName>
</protein>
<reference evidence="3" key="1">
    <citation type="submission" date="2016-11" db="UniProtKB">
        <authorList>
            <consortium name="WormBaseParasite"/>
        </authorList>
    </citation>
    <scope>IDENTIFICATION</scope>
</reference>
<dbReference type="AlphaFoldDB" id="A0A1I7XTG6"/>
<keyword evidence="1" id="KW-0732">Signal</keyword>
<evidence type="ECO:0000313" key="3">
    <source>
        <dbReference type="WBParaSite" id="Hba_20821"/>
    </source>
</evidence>
<dbReference type="WBParaSite" id="Hba_20821">
    <property type="protein sequence ID" value="Hba_20821"/>
    <property type="gene ID" value="Hba_20821"/>
</dbReference>
<accession>A0A1I7XTG6</accession>
<keyword evidence="2" id="KW-1185">Reference proteome</keyword>